<sequence>MLKRREGATHQDMRPRAAHSSGTTTGRGSSSAAQSPEGVAMHSAAHAAHHTHQHRSWQHRGPGHPPLPPSIRPARAPAAAARRPSVYSMTYEGRQIKVATYATRDEAIAAKNEEARRMEAAEKAQKDKAKRDAERKTKRQAILRAAGCIQTQATDPHEPPFVGWQADWHRLWGWMSSCR</sequence>
<feature type="compositionally biased region" description="Basic and acidic residues" evidence="2">
    <location>
        <begin position="1"/>
        <end position="15"/>
    </location>
</feature>
<name>A0A0G4FWJ2_VITBC</name>
<evidence type="ECO:0000256" key="1">
    <source>
        <dbReference type="SAM" id="Coils"/>
    </source>
</evidence>
<feature type="compositionally biased region" description="Basic residues" evidence="2">
    <location>
        <begin position="47"/>
        <end position="62"/>
    </location>
</feature>
<feature type="compositionally biased region" description="Low complexity" evidence="2">
    <location>
        <begin position="18"/>
        <end position="46"/>
    </location>
</feature>
<dbReference type="InParanoid" id="A0A0G4FWJ2"/>
<proteinExistence type="predicted"/>
<gene>
    <name evidence="3" type="ORF">Vbra_16363</name>
</gene>
<evidence type="ECO:0000256" key="2">
    <source>
        <dbReference type="SAM" id="MobiDB-lite"/>
    </source>
</evidence>
<dbReference type="EMBL" id="CDMY01000510">
    <property type="protein sequence ID" value="CEM19285.1"/>
    <property type="molecule type" value="Genomic_DNA"/>
</dbReference>
<organism evidence="3 4">
    <name type="scientific">Vitrella brassicaformis (strain CCMP3155)</name>
    <dbReference type="NCBI Taxonomy" id="1169540"/>
    <lineage>
        <taxon>Eukaryota</taxon>
        <taxon>Sar</taxon>
        <taxon>Alveolata</taxon>
        <taxon>Colpodellida</taxon>
        <taxon>Vitrellaceae</taxon>
        <taxon>Vitrella</taxon>
    </lineage>
</organism>
<dbReference type="AlphaFoldDB" id="A0A0G4FWJ2"/>
<keyword evidence="1" id="KW-0175">Coiled coil</keyword>
<dbReference type="VEuPathDB" id="CryptoDB:Vbra_16363"/>
<evidence type="ECO:0000313" key="4">
    <source>
        <dbReference type="Proteomes" id="UP000041254"/>
    </source>
</evidence>
<reference evidence="3 4" key="1">
    <citation type="submission" date="2014-11" db="EMBL/GenBank/DDBJ databases">
        <authorList>
            <person name="Zhu J."/>
            <person name="Qi W."/>
            <person name="Song R."/>
        </authorList>
    </citation>
    <scope>NUCLEOTIDE SEQUENCE [LARGE SCALE GENOMIC DNA]</scope>
</reference>
<feature type="coiled-coil region" evidence="1">
    <location>
        <begin position="104"/>
        <end position="132"/>
    </location>
</feature>
<dbReference type="Proteomes" id="UP000041254">
    <property type="component" value="Unassembled WGS sequence"/>
</dbReference>
<feature type="compositionally biased region" description="Low complexity" evidence="2">
    <location>
        <begin position="72"/>
        <end position="84"/>
    </location>
</feature>
<keyword evidence="4" id="KW-1185">Reference proteome</keyword>
<accession>A0A0G4FWJ2</accession>
<evidence type="ECO:0000313" key="3">
    <source>
        <dbReference type="EMBL" id="CEM19285.1"/>
    </source>
</evidence>
<feature type="region of interest" description="Disordered" evidence="2">
    <location>
        <begin position="1"/>
        <end position="89"/>
    </location>
</feature>
<protein>
    <submittedName>
        <fullName evidence="3">Uncharacterized protein</fullName>
    </submittedName>
</protein>